<evidence type="ECO:0000313" key="3">
    <source>
        <dbReference type="EMBL" id="UOE36434.1"/>
    </source>
</evidence>
<dbReference type="Gene3D" id="2.40.128.520">
    <property type="match status" value="1"/>
</dbReference>
<dbReference type="Proteomes" id="UP000831390">
    <property type="component" value="Plasmid unnamed1"/>
</dbReference>
<organism evidence="3 4">
    <name type="scientific">Hymenobacter monticola</name>
    <dbReference type="NCBI Taxonomy" id="1705399"/>
    <lineage>
        <taxon>Bacteria</taxon>
        <taxon>Pseudomonadati</taxon>
        <taxon>Bacteroidota</taxon>
        <taxon>Cytophagia</taxon>
        <taxon>Cytophagales</taxon>
        <taxon>Hymenobacteraceae</taxon>
        <taxon>Hymenobacter</taxon>
    </lineage>
</organism>
<gene>
    <name evidence="3" type="ORF">MTP16_24055</name>
</gene>
<keyword evidence="3" id="KW-0614">Plasmid</keyword>
<sequence>MTLIVWFLSFFLAAAPAAVSAPAVAVPPAPSFVGSWLMEDQDVVIEISRQGNAYVGRYVAFRKSASDPKKKALLNTYLLKDLKPDGDELSGVVLDPKSGKDYKTTLSLTGPKTLEMRVKAMGMTAHKETWTRQAGNN</sequence>
<proteinExistence type="predicted"/>
<feature type="chain" id="PRO_5045660922" evidence="1">
    <location>
        <begin position="26"/>
        <end position="137"/>
    </location>
</feature>
<keyword evidence="4" id="KW-1185">Reference proteome</keyword>
<dbReference type="EMBL" id="CP094535">
    <property type="protein sequence ID" value="UOE36434.1"/>
    <property type="molecule type" value="Genomic_DNA"/>
</dbReference>
<geneLocation type="plasmid" evidence="3 4">
    <name>unnamed1</name>
</geneLocation>
<evidence type="ECO:0000259" key="2">
    <source>
        <dbReference type="Pfam" id="PF09917"/>
    </source>
</evidence>
<accession>A0ABY4BCD0</accession>
<dbReference type="RefSeq" id="WP_243520297.1">
    <property type="nucleotide sequence ID" value="NZ_CP094535.1"/>
</dbReference>
<name>A0ABY4BCD0_9BACT</name>
<reference evidence="3 4" key="1">
    <citation type="submission" date="2022-03" db="EMBL/GenBank/DDBJ databases">
        <title>Hymenobactersp. isolated from the air.</title>
        <authorList>
            <person name="Won M."/>
            <person name="Kwon S.-W."/>
        </authorList>
    </citation>
    <scope>NUCLEOTIDE SEQUENCE [LARGE SCALE GENOMIC DNA]</scope>
    <source>
        <strain evidence="3 4">KACC 22596</strain>
        <plasmid evidence="3 4">unnamed1</plasmid>
    </source>
</reference>
<dbReference type="Pfam" id="PF09917">
    <property type="entry name" value="DUF2147"/>
    <property type="match status" value="1"/>
</dbReference>
<dbReference type="PANTHER" id="PTHR36919:SF3">
    <property type="entry name" value="BLL5882 PROTEIN"/>
    <property type="match status" value="1"/>
</dbReference>
<keyword evidence="1" id="KW-0732">Signal</keyword>
<evidence type="ECO:0000256" key="1">
    <source>
        <dbReference type="SAM" id="SignalP"/>
    </source>
</evidence>
<protein>
    <submittedName>
        <fullName evidence="3">DUF2147 domain-containing protein</fullName>
    </submittedName>
</protein>
<dbReference type="PANTHER" id="PTHR36919">
    <property type="entry name" value="BLR1215 PROTEIN"/>
    <property type="match status" value="1"/>
</dbReference>
<dbReference type="InterPro" id="IPR019223">
    <property type="entry name" value="DUF2147"/>
</dbReference>
<feature type="signal peptide" evidence="1">
    <location>
        <begin position="1"/>
        <end position="25"/>
    </location>
</feature>
<evidence type="ECO:0000313" key="4">
    <source>
        <dbReference type="Proteomes" id="UP000831390"/>
    </source>
</evidence>
<feature type="domain" description="DUF2147" evidence="2">
    <location>
        <begin position="34"/>
        <end position="132"/>
    </location>
</feature>